<dbReference type="InterPro" id="IPR001810">
    <property type="entry name" value="F-box_dom"/>
</dbReference>
<dbReference type="Proteomes" id="UP000280104">
    <property type="component" value="Chromosome II"/>
</dbReference>
<organism evidence="3 4">
    <name type="scientific">Triticum aestivum</name>
    <name type="common">Wheat</name>
    <dbReference type="NCBI Taxonomy" id="4565"/>
    <lineage>
        <taxon>Eukaryota</taxon>
        <taxon>Viridiplantae</taxon>
        <taxon>Streptophyta</taxon>
        <taxon>Embryophyta</taxon>
        <taxon>Tracheophyta</taxon>
        <taxon>Spermatophyta</taxon>
        <taxon>Magnoliopsida</taxon>
        <taxon>Liliopsida</taxon>
        <taxon>Poales</taxon>
        <taxon>Poaceae</taxon>
        <taxon>BOP clade</taxon>
        <taxon>Pooideae</taxon>
        <taxon>Triticodae</taxon>
        <taxon>Triticeae</taxon>
        <taxon>Triticinae</taxon>
        <taxon>Triticum</taxon>
    </lineage>
</organism>
<dbReference type="Pfam" id="PF00646">
    <property type="entry name" value="F-box"/>
    <property type="match status" value="1"/>
</dbReference>
<dbReference type="AlphaFoldDB" id="A0A7H4LN73"/>
<feature type="domain" description="F-box" evidence="1">
    <location>
        <begin position="2"/>
        <end position="28"/>
    </location>
</feature>
<protein>
    <submittedName>
        <fullName evidence="3">Uncharacterized protein</fullName>
    </submittedName>
</protein>
<evidence type="ECO:0000313" key="4">
    <source>
        <dbReference type="Proteomes" id="UP000280104"/>
    </source>
</evidence>
<dbReference type="SUPFAM" id="SSF81383">
    <property type="entry name" value="F-box domain"/>
    <property type="match status" value="1"/>
</dbReference>
<proteinExistence type="predicted"/>
<dbReference type="Pfam" id="PF08268">
    <property type="entry name" value="FBA_3"/>
    <property type="match status" value="1"/>
</dbReference>
<dbReference type="Gene3D" id="1.20.1280.50">
    <property type="match status" value="1"/>
</dbReference>
<dbReference type="EMBL" id="LS480641">
    <property type="protein sequence ID" value="SPT20062.1"/>
    <property type="molecule type" value="Genomic_DNA"/>
</dbReference>
<dbReference type="InterPro" id="IPR036047">
    <property type="entry name" value="F-box-like_dom_sf"/>
</dbReference>
<evidence type="ECO:0000259" key="1">
    <source>
        <dbReference type="Pfam" id="PF00646"/>
    </source>
</evidence>
<name>A0A7H4LN73_WHEAT</name>
<evidence type="ECO:0000259" key="2">
    <source>
        <dbReference type="Pfam" id="PF08268"/>
    </source>
</evidence>
<reference evidence="3 4" key="1">
    <citation type="submission" date="2018-05" db="EMBL/GenBank/DDBJ databases">
        <authorList>
            <person name="Thind KAUR A."/>
        </authorList>
    </citation>
    <scope>NUCLEOTIDE SEQUENCE [LARGE SCALE GENOMIC DNA]</scope>
</reference>
<dbReference type="PANTHER" id="PTHR31111">
    <property type="entry name" value="BNAA05G37150D PROTEIN-RELATED"/>
    <property type="match status" value="1"/>
</dbReference>
<dbReference type="PANTHER" id="PTHR31111:SF133">
    <property type="entry name" value="OS07G0196600 PROTEIN"/>
    <property type="match status" value="1"/>
</dbReference>
<feature type="domain" description="F-box associated beta-propeller type 3" evidence="2">
    <location>
        <begin position="79"/>
        <end position="183"/>
    </location>
</feature>
<evidence type="ECO:0000313" key="3">
    <source>
        <dbReference type="EMBL" id="SPT20062.1"/>
    </source>
</evidence>
<sequence length="204" mass="22526">MAEILLRLPPSSRRRARLVCRLWRDVVNERTTEAQSRPKLLLWRADKAIAYVSSDLSSPSPTGSCTELWRYSEPGRPRYGLQLVGTCNGLLCLCDNTKGVGGTITLLNPATGEELPVRPLPCAESFIIGSHRSIGWGYAYSFAYHPTTGQYKVVHVPSRHDRICEFNAVHVLTLGEPTWREVPVDPGDVITRLAPGIVSVDGTT</sequence>
<dbReference type="InterPro" id="IPR013187">
    <property type="entry name" value="F-box-assoc_dom_typ3"/>
</dbReference>
<gene>
    <name evidence="3" type="ORF">CAMPLR22A2D_LOCUS4690</name>
</gene>
<accession>A0A7H4LN73</accession>